<evidence type="ECO:0000313" key="2">
    <source>
        <dbReference type="Proteomes" id="UP000585258"/>
    </source>
</evidence>
<dbReference type="RefSeq" id="WP_185165263.1">
    <property type="nucleotide sequence ID" value="NZ_JACKWY010000012.1"/>
</dbReference>
<dbReference type="AlphaFoldDB" id="A0A7X0SEP3"/>
<accession>A0A7X0SEP3</accession>
<reference evidence="1 2" key="1">
    <citation type="submission" date="2020-08" db="EMBL/GenBank/DDBJ databases">
        <title>Clostridia isolated from Swiss meat.</title>
        <authorList>
            <person name="Wambui J."/>
            <person name="Stevens M.J.A."/>
            <person name="Stephan R."/>
        </authorList>
    </citation>
    <scope>NUCLEOTIDE SEQUENCE [LARGE SCALE GENOMIC DNA]</scope>
    <source>
        <strain evidence="1 2">CM001</strain>
    </source>
</reference>
<organism evidence="1 2">
    <name type="scientific">Clostridium gasigenes</name>
    <dbReference type="NCBI Taxonomy" id="94869"/>
    <lineage>
        <taxon>Bacteria</taxon>
        <taxon>Bacillati</taxon>
        <taxon>Bacillota</taxon>
        <taxon>Clostridia</taxon>
        <taxon>Eubacteriales</taxon>
        <taxon>Clostridiaceae</taxon>
        <taxon>Clostridium</taxon>
    </lineage>
</organism>
<sequence length="46" mass="5457">MNEKTTVYIEPDLKEEVKIRLIREKDNKSLSALINELLGEWIKDLK</sequence>
<gene>
    <name evidence="1" type="ORF">H7E68_15780</name>
</gene>
<evidence type="ECO:0000313" key="1">
    <source>
        <dbReference type="EMBL" id="MBB6716164.1"/>
    </source>
</evidence>
<comment type="caution">
    <text evidence="1">The sequence shown here is derived from an EMBL/GenBank/DDBJ whole genome shotgun (WGS) entry which is preliminary data.</text>
</comment>
<protein>
    <recommendedName>
        <fullName evidence="3">Ribbon-helix-helix protein, copG family</fullName>
    </recommendedName>
</protein>
<proteinExistence type="predicted"/>
<dbReference type="Proteomes" id="UP000585258">
    <property type="component" value="Unassembled WGS sequence"/>
</dbReference>
<evidence type="ECO:0008006" key="3">
    <source>
        <dbReference type="Google" id="ProtNLM"/>
    </source>
</evidence>
<dbReference type="EMBL" id="JACKWY010000012">
    <property type="protein sequence ID" value="MBB6716164.1"/>
    <property type="molecule type" value="Genomic_DNA"/>
</dbReference>
<name>A0A7X0SEP3_9CLOT</name>